<evidence type="ECO:0000313" key="2">
    <source>
        <dbReference type="Proteomes" id="UP000183263"/>
    </source>
</evidence>
<accession>A0A1G8IEC1</accession>
<evidence type="ECO:0000313" key="1">
    <source>
        <dbReference type="EMBL" id="SDI17254.1"/>
    </source>
</evidence>
<proteinExistence type="predicted"/>
<protein>
    <submittedName>
        <fullName evidence="1">Uncharacterized protein</fullName>
    </submittedName>
</protein>
<dbReference type="Proteomes" id="UP000183263">
    <property type="component" value="Unassembled WGS sequence"/>
</dbReference>
<sequence length="77" mass="8415">MACSESTWPPYVRYSFTISGELSERVLAAFPELSTVEAPRAFTTLQGPVSSPTALRGLLARFDSLGLTVIEMSRLPH</sequence>
<dbReference type="OrthoDB" id="5194663at2"/>
<dbReference type="EMBL" id="FNDN01000005">
    <property type="protein sequence ID" value="SDI17254.1"/>
    <property type="molecule type" value="Genomic_DNA"/>
</dbReference>
<dbReference type="AlphaFoldDB" id="A0A1G8IEC1"/>
<name>A0A1G8IEC1_9NOCA</name>
<gene>
    <name evidence="1" type="ORF">SAMN05444695_105252</name>
</gene>
<reference evidence="1 2" key="1">
    <citation type="submission" date="2016-10" db="EMBL/GenBank/DDBJ databases">
        <authorList>
            <person name="de Groot N.N."/>
        </authorList>
    </citation>
    <scope>NUCLEOTIDE SEQUENCE [LARGE SCALE GENOMIC DNA]</scope>
    <source>
        <strain evidence="1 2">DSM 44892</strain>
    </source>
</reference>
<organism evidence="1 2">
    <name type="scientific">Rhodococcus triatomae</name>
    <dbReference type="NCBI Taxonomy" id="300028"/>
    <lineage>
        <taxon>Bacteria</taxon>
        <taxon>Bacillati</taxon>
        <taxon>Actinomycetota</taxon>
        <taxon>Actinomycetes</taxon>
        <taxon>Mycobacteriales</taxon>
        <taxon>Nocardiaceae</taxon>
        <taxon>Rhodococcus</taxon>
    </lineage>
</organism>
<keyword evidence="2" id="KW-1185">Reference proteome</keyword>
<dbReference type="RefSeq" id="WP_072737543.1">
    <property type="nucleotide sequence ID" value="NZ_CP048813.1"/>
</dbReference>